<proteinExistence type="inferred from homology"/>
<dbReference type="PANTHER" id="PTHR22835">
    <property type="entry name" value="ZINC FINGER FYVE DOMAIN CONTAINING PROTEIN"/>
    <property type="match status" value="1"/>
</dbReference>
<dbReference type="PANTHER" id="PTHR22835:SF588">
    <property type="entry name" value="ALPHA-L-FUCOSIDASE 3"/>
    <property type="match status" value="1"/>
</dbReference>
<name>A0A2I0HHN0_PUNGR</name>
<dbReference type="Gene3D" id="3.40.50.1110">
    <property type="entry name" value="SGNH hydrolase"/>
    <property type="match status" value="1"/>
</dbReference>
<evidence type="ECO:0000256" key="1">
    <source>
        <dbReference type="ARBA" id="ARBA00008668"/>
    </source>
</evidence>
<protein>
    <recommendedName>
        <fullName evidence="4">GDSL esterase/lipase</fullName>
    </recommendedName>
</protein>
<sequence length="89" mass="9958">MAEGSPAIAKALDRWWQGLIREGFTEPFRACCGHGGKYNYNKNHGCGLKIIKGGNEVRIGKSCKDPQHYVNWDGVHFTEAAITSRFFIT</sequence>
<evidence type="ECO:0000313" key="3">
    <source>
        <dbReference type="Proteomes" id="UP000233551"/>
    </source>
</evidence>
<reference evidence="2 3" key="1">
    <citation type="submission" date="2017-11" db="EMBL/GenBank/DDBJ databases">
        <title>De-novo sequencing of pomegranate (Punica granatum L.) genome.</title>
        <authorList>
            <person name="Akparov Z."/>
            <person name="Amiraslanov A."/>
            <person name="Hajiyeva S."/>
            <person name="Abbasov M."/>
            <person name="Kaur K."/>
            <person name="Hamwieh A."/>
            <person name="Solovyev V."/>
            <person name="Salamov A."/>
            <person name="Braich B."/>
            <person name="Kosarev P."/>
            <person name="Mahmoud A."/>
            <person name="Hajiyev E."/>
            <person name="Babayeva S."/>
            <person name="Izzatullayeva V."/>
            <person name="Mammadov A."/>
            <person name="Mammadov A."/>
            <person name="Sharifova S."/>
            <person name="Ojaghi J."/>
            <person name="Eynullazada K."/>
            <person name="Bayramov B."/>
            <person name="Abdulazimova A."/>
            <person name="Shahmuradov I."/>
        </authorList>
    </citation>
    <scope>NUCLEOTIDE SEQUENCE [LARGE SCALE GENOMIC DNA]</scope>
    <source>
        <strain evidence="3">cv. AG2017</strain>
        <tissue evidence="2">Leaf</tissue>
    </source>
</reference>
<evidence type="ECO:0000313" key="2">
    <source>
        <dbReference type="EMBL" id="PKI31123.1"/>
    </source>
</evidence>
<dbReference type="STRING" id="22663.A0A2I0HHN0"/>
<organism evidence="2 3">
    <name type="scientific">Punica granatum</name>
    <name type="common">Pomegranate</name>
    <dbReference type="NCBI Taxonomy" id="22663"/>
    <lineage>
        <taxon>Eukaryota</taxon>
        <taxon>Viridiplantae</taxon>
        <taxon>Streptophyta</taxon>
        <taxon>Embryophyta</taxon>
        <taxon>Tracheophyta</taxon>
        <taxon>Spermatophyta</taxon>
        <taxon>Magnoliopsida</taxon>
        <taxon>eudicotyledons</taxon>
        <taxon>Gunneridae</taxon>
        <taxon>Pentapetalae</taxon>
        <taxon>rosids</taxon>
        <taxon>malvids</taxon>
        <taxon>Myrtales</taxon>
        <taxon>Lythraceae</taxon>
        <taxon>Punica</taxon>
    </lineage>
</organism>
<dbReference type="EMBL" id="PGOL01009179">
    <property type="protein sequence ID" value="PKI31123.1"/>
    <property type="molecule type" value="Genomic_DNA"/>
</dbReference>
<comment type="similarity">
    <text evidence="1">Belongs to the 'GDSL' lipolytic enzyme family.</text>
</comment>
<evidence type="ECO:0008006" key="4">
    <source>
        <dbReference type="Google" id="ProtNLM"/>
    </source>
</evidence>
<comment type="caution">
    <text evidence="2">The sequence shown here is derived from an EMBL/GenBank/DDBJ whole genome shotgun (WGS) entry which is preliminary data.</text>
</comment>
<accession>A0A2I0HHN0</accession>
<dbReference type="InterPro" id="IPR036514">
    <property type="entry name" value="SGNH_hydro_sf"/>
</dbReference>
<dbReference type="AlphaFoldDB" id="A0A2I0HHN0"/>
<dbReference type="Proteomes" id="UP000233551">
    <property type="component" value="Unassembled WGS sequence"/>
</dbReference>
<keyword evidence="3" id="KW-1185">Reference proteome</keyword>
<gene>
    <name evidence="2" type="ORF">CRG98_048491</name>
</gene>